<name>A0A948TJH1_9LACO</name>
<evidence type="ECO:0000313" key="1">
    <source>
        <dbReference type="EMBL" id="MBU3851875.1"/>
    </source>
</evidence>
<sequence>MLKIVLHLDDEQKWPKIKGNVEHILTAAPDTDLIVEVNGPAIKGYLDTDNQQFIKKYPQVTFEICHNSMEKFNINAEQLIAEIKVVPAGLLAVAQHEQAGYQYIKI</sequence>
<dbReference type="PANTHER" id="PTHR37691">
    <property type="entry name" value="BLR3518 PROTEIN"/>
    <property type="match status" value="1"/>
</dbReference>
<dbReference type="Gene3D" id="3.40.1260.10">
    <property type="entry name" value="DsrEFH-like"/>
    <property type="match status" value="1"/>
</dbReference>
<evidence type="ECO:0000313" key="2">
    <source>
        <dbReference type="Proteomes" id="UP000777303"/>
    </source>
</evidence>
<accession>A0A948TJH1</accession>
<dbReference type="SUPFAM" id="SSF75169">
    <property type="entry name" value="DsrEFH-like"/>
    <property type="match status" value="1"/>
</dbReference>
<organism evidence="1 2">
    <name type="scientific">Candidatus Paralactobacillus gallistercoris</name>
    <dbReference type="NCBI Taxonomy" id="2838724"/>
    <lineage>
        <taxon>Bacteria</taxon>
        <taxon>Bacillati</taxon>
        <taxon>Bacillota</taxon>
        <taxon>Bacilli</taxon>
        <taxon>Lactobacillales</taxon>
        <taxon>Lactobacillaceae</taxon>
        <taxon>Lactobacillus</taxon>
    </lineage>
</organism>
<dbReference type="PANTHER" id="PTHR37691:SF1">
    <property type="entry name" value="BLR3518 PROTEIN"/>
    <property type="match status" value="1"/>
</dbReference>
<gene>
    <name evidence="1" type="ORF">H9901_04160</name>
</gene>
<reference evidence="1" key="2">
    <citation type="submission" date="2021-04" db="EMBL/GenBank/DDBJ databases">
        <authorList>
            <person name="Gilroy R."/>
        </authorList>
    </citation>
    <scope>NUCLEOTIDE SEQUENCE</scope>
    <source>
        <strain evidence="1">F6-6636</strain>
    </source>
</reference>
<proteinExistence type="predicted"/>
<dbReference type="Pfam" id="PF02635">
    <property type="entry name" value="DsrE"/>
    <property type="match status" value="1"/>
</dbReference>
<dbReference type="InterPro" id="IPR003787">
    <property type="entry name" value="Sulphur_relay_DsrE/F-like"/>
</dbReference>
<reference evidence="1" key="1">
    <citation type="journal article" date="2021" name="PeerJ">
        <title>Extensive microbial diversity within the chicken gut microbiome revealed by metagenomics and culture.</title>
        <authorList>
            <person name="Gilroy R."/>
            <person name="Ravi A."/>
            <person name="Getino M."/>
            <person name="Pursley I."/>
            <person name="Horton D.L."/>
            <person name="Alikhan N.F."/>
            <person name="Baker D."/>
            <person name="Gharbi K."/>
            <person name="Hall N."/>
            <person name="Watson M."/>
            <person name="Adriaenssens E.M."/>
            <person name="Foster-Nyarko E."/>
            <person name="Jarju S."/>
            <person name="Secka A."/>
            <person name="Antonio M."/>
            <person name="Oren A."/>
            <person name="Chaudhuri R.R."/>
            <person name="La Ragione R."/>
            <person name="Hildebrand F."/>
            <person name="Pallen M.J."/>
        </authorList>
    </citation>
    <scope>NUCLEOTIDE SEQUENCE</scope>
    <source>
        <strain evidence="1">F6-6636</strain>
    </source>
</reference>
<comment type="caution">
    <text evidence="1">The sequence shown here is derived from an EMBL/GenBank/DDBJ whole genome shotgun (WGS) entry which is preliminary data.</text>
</comment>
<dbReference type="EMBL" id="JAHLFS010000051">
    <property type="protein sequence ID" value="MBU3851875.1"/>
    <property type="molecule type" value="Genomic_DNA"/>
</dbReference>
<dbReference type="Proteomes" id="UP000777303">
    <property type="component" value="Unassembled WGS sequence"/>
</dbReference>
<dbReference type="InterPro" id="IPR027396">
    <property type="entry name" value="DsrEFH-like"/>
</dbReference>
<dbReference type="AlphaFoldDB" id="A0A948TJH1"/>
<protein>
    <submittedName>
        <fullName evidence="1">DsrE family protein</fullName>
    </submittedName>
</protein>